<keyword evidence="2" id="KW-1185">Reference proteome</keyword>
<protein>
    <submittedName>
        <fullName evidence="1">DUF6551 family protein</fullName>
    </submittedName>
</protein>
<proteinExistence type="predicted"/>
<name>A0ABV6UDM1_9ACTN</name>
<gene>
    <name evidence="1" type="ORF">ACFHYQ_28660</name>
</gene>
<organism evidence="1 2">
    <name type="scientific">Sphaerimonospora cavernae</name>
    <dbReference type="NCBI Taxonomy" id="1740611"/>
    <lineage>
        <taxon>Bacteria</taxon>
        <taxon>Bacillati</taxon>
        <taxon>Actinomycetota</taxon>
        <taxon>Actinomycetes</taxon>
        <taxon>Streptosporangiales</taxon>
        <taxon>Streptosporangiaceae</taxon>
        <taxon>Sphaerimonospora</taxon>
    </lineage>
</organism>
<reference evidence="1 2" key="1">
    <citation type="submission" date="2024-09" db="EMBL/GenBank/DDBJ databases">
        <authorList>
            <person name="Sun Q."/>
            <person name="Mori K."/>
        </authorList>
    </citation>
    <scope>NUCLEOTIDE SEQUENCE [LARGE SCALE GENOMIC DNA]</scope>
    <source>
        <strain evidence="1 2">TBRC 1851</strain>
    </source>
</reference>
<dbReference type="Proteomes" id="UP001589870">
    <property type="component" value="Unassembled WGS sequence"/>
</dbReference>
<evidence type="ECO:0000313" key="2">
    <source>
        <dbReference type="Proteomes" id="UP001589870"/>
    </source>
</evidence>
<evidence type="ECO:0000313" key="1">
    <source>
        <dbReference type="EMBL" id="MFC0866273.1"/>
    </source>
</evidence>
<sequence>MTRADKKAVVSAHAGATKAVRKSYAAIRVGDLHVDQTLDSARLFGTNTGKDAGPATQRKKDAAWTARLTKMWDPFALLPAIVSLREDGRYYLLDGQHSTEVAVEKEGPDFLRDCMVYEGLSDEQEAKLFLAANRDRKAVKPFDIFRVSITAGDPRNTRILAEVESRDLGISGSTSANKIGAVQALTALAVMDEKHAARDESGSLIYPLVLPKGRSPLIPQVLRVVEDAWGRNPATWEGIMLRAVAMVLDRNPGARLDRLSGRLAGHGKRKPITVAQWKESSIANTVGGGGSSSRSAPLAKIIITEYNTGLTDPAELLVAPGRPDKN</sequence>
<dbReference type="EMBL" id="JBHMQT010000071">
    <property type="protein sequence ID" value="MFC0866273.1"/>
    <property type="molecule type" value="Genomic_DNA"/>
</dbReference>
<dbReference type="RefSeq" id="WP_394304266.1">
    <property type="nucleotide sequence ID" value="NZ_JBHMQT010000071.1"/>
</dbReference>
<dbReference type="Pfam" id="PF20188">
    <property type="entry name" value="DUF6551"/>
    <property type="match status" value="1"/>
</dbReference>
<comment type="caution">
    <text evidence="1">The sequence shown here is derived from an EMBL/GenBank/DDBJ whole genome shotgun (WGS) entry which is preliminary data.</text>
</comment>
<dbReference type="InterPro" id="IPR046681">
    <property type="entry name" value="DUF6551"/>
</dbReference>
<accession>A0ABV6UDM1</accession>